<organism evidence="3 4">
    <name type="scientific">Streptomyces sedi</name>
    <dbReference type="NCBI Taxonomy" id="555059"/>
    <lineage>
        <taxon>Bacteria</taxon>
        <taxon>Bacillati</taxon>
        <taxon>Actinomycetota</taxon>
        <taxon>Actinomycetes</taxon>
        <taxon>Kitasatosporales</taxon>
        <taxon>Streptomycetaceae</taxon>
        <taxon>Streptomyces</taxon>
    </lineage>
</organism>
<dbReference type="RefSeq" id="WP_139639960.1">
    <property type="nucleotide sequence ID" value="NZ_BAAAZS010000014.1"/>
</dbReference>
<evidence type="ECO:0000256" key="1">
    <source>
        <dbReference type="SAM" id="MobiDB-lite"/>
    </source>
</evidence>
<feature type="compositionally biased region" description="Basic and acidic residues" evidence="1">
    <location>
        <begin position="1"/>
        <end position="11"/>
    </location>
</feature>
<evidence type="ECO:0000259" key="2">
    <source>
        <dbReference type="PROSITE" id="PS51332"/>
    </source>
</evidence>
<dbReference type="InterPro" id="IPR036724">
    <property type="entry name" value="Cobalamin-bd_sf"/>
</dbReference>
<name>A0A5C4VEH5_9ACTN</name>
<keyword evidence="4" id="KW-1185">Reference proteome</keyword>
<evidence type="ECO:0000313" key="4">
    <source>
        <dbReference type="Proteomes" id="UP000311713"/>
    </source>
</evidence>
<dbReference type="Proteomes" id="UP000311713">
    <property type="component" value="Unassembled WGS sequence"/>
</dbReference>
<gene>
    <name evidence="3" type="ORF">FH715_00415</name>
</gene>
<feature type="region of interest" description="Disordered" evidence="1">
    <location>
        <begin position="1"/>
        <end position="31"/>
    </location>
</feature>
<dbReference type="OrthoDB" id="8482131at2"/>
<feature type="domain" description="B12-binding" evidence="2">
    <location>
        <begin position="29"/>
        <end position="169"/>
    </location>
</feature>
<comment type="caution">
    <text evidence="3">The sequence shown here is derived from an EMBL/GenBank/DDBJ whole genome shotgun (WGS) entry which is preliminary data.</text>
</comment>
<accession>A0A5C4VEH5</accession>
<dbReference type="Pfam" id="PF02310">
    <property type="entry name" value="B12-binding"/>
    <property type="match status" value="1"/>
</dbReference>
<dbReference type="PROSITE" id="PS51332">
    <property type="entry name" value="B12_BINDING"/>
    <property type="match status" value="1"/>
</dbReference>
<dbReference type="Gene3D" id="3.40.50.280">
    <property type="entry name" value="Cobalamin-binding domain"/>
    <property type="match status" value="1"/>
</dbReference>
<dbReference type="GO" id="GO:0046872">
    <property type="term" value="F:metal ion binding"/>
    <property type="evidence" value="ECO:0007669"/>
    <property type="project" value="InterPro"/>
</dbReference>
<proteinExistence type="predicted"/>
<reference evidence="3 4" key="1">
    <citation type="submission" date="2019-06" db="EMBL/GenBank/DDBJ databases">
        <title>Draft genome of Streptomyces sedi sp. JCM16909.</title>
        <authorList>
            <person name="Klykleung N."/>
            <person name="Tanasupawat S."/>
            <person name="Kudo T."/>
            <person name="Yuki M."/>
            <person name="Ohkuma M."/>
        </authorList>
    </citation>
    <scope>NUCLEOTIDE SEQUENCE [LARGE SCALE GENOMIC DNA]</scope>
    <source>
        <strain evidence="3 4">JCM 16909</strain>
    </source>
</reference>
<dbReference type="EMBL" id="VDGT01000001">
    <property type="protein sequence ID" value="TNM34198.1"/>
    <property type="molecule type" value="Genomic_DNA"/>
</dbReference>
<evidence type="ECO:0000313" key="3">
    <source>
        <dbReference type="EMBL" id="TNM34198.1"/>
    </source>
</evidence>
<dbReference type="AlphaFoldDB" id="A0A5C4VEH5"/>
<protein>
    <submittedName>
        <fullName evidence="3">Methylaspartate mutase</fullName>
    </submittedName>
</protein>
<dbReference type="InterPro" id="IPR006158">
    <property type="entry name" value="Cobalamin-bd"/>
</dbReference>
<dbReference type="SUPFAM" id="SSF52242">
    <property type="entry name" value="Cobalamin (vitamin B12)-binding domain"/>
    <property type="match status" value="1"/>
</dbReference>
<dbReference type="GO" id="GO:0031419">
    <property type="term" value="F:cobalamin binding"/>
    <property type="evidence" value="ECO:0007669"/>
    <property type="project" value="InterPro"/>
</dbReference>
<sequence>MTAPARRDAHEPTPSGPGAPGGGAPATPGGTVVLGTVPSDSHTWNLVLLQLLLEECGFEVVNLGPCVPEELLVEECLRHRPELVVISSINGHGYADGLRLAPRVRARPELAELSMIIGGKLGVGGEAADRERGSRALLEAGFDAVFFDAAAADLRRYLLSGERPGEAAAAPALEEEYARGELAGASSAS</sequence>